<keyword evidence="4" id="KW-1133">Transmembrane helix</keyword>
<dbReference type="PANTHER" id="PTHR24421">
    <property type="entry name" value="NITRATE/NITRITE SENSOR PROTEIN NARX-RELATED"/>
    <property type="match status" value="1"/>
</dbReference>
<evidence type="ECO:0000256" key="1">
    <source>
        <dbReference type="ARBA" id="ARBA00022679"/>
    </source>
</evidence>
<protein>
    <submittedName>
        <fullName evidence="6">Signal transduction histidine kinase</fullName>
    </submittedName>
</protein>
<keyword evidence="4" id="KW-0472">Membrane</keyword>
<evidence type="ECO:0000313" key="6">
    <source>
        <dbReference type="EMBL" id="MCP2259315.1"/>
    </source>
</evidence>
<feature type="transmembrane region" description="Helical" evidence="4">
    <location>
        <begin position="392"/>
        <end position="408"/>
    </location>
</feature>
<organism evidence="6 7">
    <name type="scientific">Streptoalloteichus tenebrarius (strain ATCC 17920 / DSM 40477 / JCM 4838 / CBS 697.72 / NBRC 16177 / NCIMB 11028 / NRRL B-12390 / A12253. 1 / ISP 5477)</name>
    <name type="common">Streptomyces tenebrarius</name>
    <dbReference type="NCBI Taxonomy" id="1933"/>
    <lineage>
        <taxon>Bacteria</taxon>
        <taxon>Bacillati</taxon>
        <taxon>Actinomycetota</taxon>
        <taxon>Actinomycetes</taxon>
        <taxon>Pseudonocardiales</taxon>
        <taxon>Pseudonocardiaceae</taxon>
        <taxon>Streptoalloteichus</taxon>
    </lineage>
</organism>
<dbReference type="Gene3D" id="3.30.565.10">
    <property type="entry name" value="Histidine kinase-like ATPase, C-terminal domain"/>
    <property type="match status" value="1"/>
</dbReference>
<keyword evidence="3" id="KW-0902">Two-component regulatory system</keyword>
<keyword evidence="7" id="KW-1185">Reference proteome</keyword>
<gene>
    <name evidence="6" type="ORF">LX15_003016</name>
</gene>
<dbReference type="InterPro" id="IPR036890">
    <property type="entry name" value="HATPase_C_sf"/>
</dbReference>
<reference evidence="6 7" key="1">
    <citation type="submission" date="2022-06" db="EMBL/GenBank/DDBJ databases">
        <title>Genomic Encyclopedia of Archaeal and Bacterial Type Strains, Phase II (KMG-II): from individual species to whole genera.</title>
        <authorList>
            <person name="Goeker M."/>
        </authorList>
    </citation>
    <scope>NUCLEOTIDE SEQUENCE [LARGE SCALE GENOMIC DNA]</scope>
    <source>
        <strain evidence="6 7">DSM 40477</strain>
    </source>
</reference>
<dbReference type="EMBL" id="JAMTCP010000015">
    <property type="protein sequence ID" value="MCP2259315.1"/>
    <property type="molecule type" value="Genomic_DNA"/>
</dbReference>
<feature type="transmembrane region" description="Helical" evidence="4">
    <location>
        <begin position="526"/>
        <end position="553"/>
    </location>
</feature>
<dbReference type="InterPro" id="IPR050482">
    <property type="entry name" value="Sensor_HK_TwoCompSys"/>
</dbReference>
<keyword evidence="4" id="KW-0812">Transmembrane</keyword>
<feature type="transmembrane region" description="Helical" evidence="4">
    <location>
        <begin position="120"/>
        <end position="139"/>
    </location>
</feature>
<dbReference type="InterPro" id="IPR003594">
    <property type="entry name" value="HATPase_dom"/>
</dbReference>
<feature type="transmembrane region" description="Helical" evidence="4">
    <location>
        <begin position="145"/>
        <end position="167"/>
    </location>
</feature>
<evidence type="ECO:0000256" key="2">
    <source>
        <dbReference type="ARBA" id="ARBA00022777"/>
    </source>
</evidence>
<dbReference type="Pfam" id="PF02518">
    <property type="entry name" value="HATPase_c"/>
    <property type="match status" value="1"/>
</dbReference>
<evidence type="ECO:0000313" key="7">
    <source>
        <dbReference type="Proteomes" id="UP001205311"/>
    </source>
</evidence>
<dbReference type="GO" id="GO:0016301">
    <property type="term" value="F:kinase activity"/>
    <property type="evidence" value="ECO:0007669"/>
    <property type="project" value="UniProtKB-KW"/>
</dbReference>
<dbReference type="SUPFAM" id="SSF55874">
    <property type="entry name" value="ATPase domain of HSP90 chaperone/DNA topoisomerase II/histidine kinase"/>
    <property type="match status" value="1"/>
</dbReference>
<feature type="transmembrane region" description="Helical" evidence="4">
    <location>
        <begin position="12"/>
        <end position="34"/>
    </location>
</feature>
<sequence length="744" mass="79663">MRSAERQLLRTGLRYALGIRTVVPAVSSLAVLVLETPRSPALTVAVVLALNAWNLWFAYRFPRGSGRWLVPVDVLAHCAVCLSQAWTVDPEVNARGTNWVLVVASITVVSYPWQLSARALAAATVAIMAAYVGGAALAAPDPWQVLTPIQLWMGVEALLSRALYLLVRRGAKAADELVAHGERLRRDAAVAAARRADEREYLAALHDTASATLFMVGVGVVGGREQWLSRQAERDLKVITGYAEVPDGEADLVALLHEVIHHVPLRVRCAAPETLRMPAVEAVALCHGVREALTNVVRHAGVAEAEIRVERRGDLVVVEVADRGLGFDPARVTGHRYGVTRSLMERMARTGGRAEVVSSPGAGTVVRMECSLAAPAPPEGDAEVIAGRYMQGLRWAVLGMNLVILYALDLPKLLANLDSYDPWWAQPSVMAALTGVTAVAGVATARRRPLGWARWPLLAVVFAASVLGTASVRADHRLGVAHWSEGDAAWWVVLLLLDSGLPVFVLVVAAQYATTFAHVAWLGGSALTLANVVHATMIVLSFQITVGVIAAVLRPIARSAARMAAEEERLRTAEVVAGQLHQDRKERYAALGETTTPLLRGLASGELDPGDETVRRRCAVEAARMRRLFAEDATVPDPLLHELRACIELAERTGITVLFAERGERPPVPKHVRLALTEPVVAALATAASSARVTVVGARDALTVSVVADAPPESVTAVDQAGVITSVVTDGRQVRVKATWRGGT</sequence>
<dbReference type="Proteomes" id="UP001205311">
    <property type="component" value="Unassembled WGS sequence"/>
</dbReference>
<evidence type="ECO:0000256" key="4">
    <source>
        <dbReference type="SAM" id="Phobius"/>
    </source>
</evidence>
<dbReference type="CDD" id="cd16917">
    <property type="entry name" value="HATPase_UhpB-NarQ-NarX-like"/>
    <property type="match status" value="1"/>
</dbReference>
<feature type="transmembrane region" description="Helical" evidence="4">
    <location>
        <begin position="40"/>
        <end position="59"/>
    </location>
</feature>
<dbReference type="PANTHER" id="PTHR24421:SF61">
    <property type="entry name" value="OXYGEN SENSOR HISTIDINE KINASE NREB"/>
    <property type="match status" value="1"/>
</dbReference>
<evidence type="ECO:0000256" key="3">
    <source>
        <dbReference type="ARBA" id="ARBA00023012"/>
    </source>
</evidence>
<feature type="transmembrane region" description="Helical" evidence="4">
    <location>
        <begin position="452"/>
        <end position="470"/>
    </location>
</feature>
<name>A0ABT1HUW6_STRSD</name>
<evidence type="ECO:0000259" key="5">
    <source>
        <dbReference type="Pfam" id="PF02518"/>
    </source>
</evidence>
<accession>A0ABT1HUW6</accession>
<dbReference type="RefSeq" id="WP_253670213.1">
    <property type="nucleotide sequence ID" value="NZ_JAMTCP010000015.1"/>
</dbReference>
<feature type="domain" description="Histidine kinase/HSP90-like ATPase" evidence="5">
    <location>
        <begin position="283"/>
        <end position="370"/>
    </location>
</feature>
<comment type="caution">
    <text evidence="6">The sequence shown here is derived from an EMBL/GenBank/DDBJ whole genome shotgun (WGS) entry which is preliminary data.</text>
</comment>
<feature type="transmembrane region" description="Helical" evidence="4">
    <location>
        <begin position="490"/>
        <end position="514"/>
    </location>
</feature>
<feature type="transmembrane region" description="Helical" evidence="4">
    <location>
        <begin position="428"/>
        <end position="445"/>
    </location>
</feature>
<keyword evidence="2 6" id="KW-0418">Kinase</keyword>
<keyword evidence="1" id="KW-0808">Transferase</keyword>
<proteinExistence type="predicted"/>